<feature type="domain" description="Glycosyltransferase subfamily 4-like N-terminal" evidence="2">
    <location>
        <begin position="16"/>
        <end position="170"/>
    </location>
</feature>
<organism evidence="3 4">
    <name type="scientific">Pseudoalteromonas rubra</name>
    <dbReference type="NCBI Taxonomy" id="43658"/>
    <lineage>
        <taxon>Bacteria</taxon>
        <taxon>Pseudomonadati</taxon>
        <taxon>Pseudomonadota</taxon>
        <taxon>Gammaproteobacteria</taxon>
        <taxon>Alteromonadales</taxon>
        <taxon>Pseudoalteromonadaceae</taxon>
        <taxon>Pseudoalteromonas</taxon>
    </lineage>
</organism>
<evidence type="ECO:0000259" key="2">
    <source>
        <dbReference type="Pfam" id="PF13439"/>
    </source>
</evidence>
<dbReference type="GO" id="GO:1901135">
    <property type="term" value="P:carbohydrate derivative metabolic process"/>
    <property type="evidence" value="ECO:0007669"/>
    <property type="project" value="UniProtKB-ARBA"/>
</dbReference>
<dbReference type="CDD" id="cd03801">
    <property type="entry name" value="GT4_PimA-like"/>
    <property type="match status" value="1"/>
</dbReference>
<keyword evidence="3" id="KW-0808">Transferase</keyword>
<accession>A0A5S3V5N2</accession>
<protein>
    <submittedName>
        <fullName evidence="3">Glycosyltransferase</fullName>
    </submittedName>
</protein>
<dbReference type="Proteomes" id="UP000305729">
    <property type="component" value="Chromosome 1"/>
</dbReference>
<dbReference type="GO" id="GO:0016757">
    <property type="term" value="F:glycosyltransferase activity"/>
    <property type="evidence" value="ECO:0007669"/>
    <property type="project" value="InterPro"/>
</dbReference>
<reference evidence="3 4" key="1">
    <citation type="submission" date="2019-10" db="EMBL/GenBank/DDBJ databases">
        <title>Pseudoalteromonas rubra S4059.</title>
        <authorList>
            <person name="Paulsen S."/>
            <person name="Wang X."/>
        </authorList>
    </citation>
    <scope>NUCLEOTIDE SEQUENCE [LARGE SCALE GENOMIC DNA]</scope>
    <source>
        <strain evidence="3 4">S4059</strain>
    </source>
</reference>
<dbReference type="PANTHER" id="PTHR12526">
    <property type="entry name" value="GLYCOSYLTRANSFERASE"/>
    <property type="match status" value="1"/>
</dbReference>
<dbReference type="AlphaFoldDB" id="A0A5S3V5N2"/>
<dbReference type="Pfam" id="PF13439">
    <property type="entry name" value="Glyco_transf_4"/>
    <property type="match status" value="1"/>
</dbReference>
<evidence type="ECO:0000259" key="1">
    <source>
        <dbReference type="Pfam" id="PF00534"/>
    </source>
</evidence>
<dbReference type="SUPFAM" id="SSF53756">
    <property type="entry name" value="UDP-Glycosyltransferase/glycogen phosphorylase"/>
    <property type="match status" value="1"/>
</dbReference>
<dbReference type="EMBL" id="CP045429">
    <property type="protein sequence ID" value="QPB84629.1"/>
    <property type="molecule type" value="Genomic_DNA"/>
</dbReference>
<evidence type="ECO:0000313" key="4">
    <source>
        <dbReference type="Proteomes" id="UP000305729"/>
    </source>
</evidence>
<dbReference type="InterPro" id="IPR001296">
    <property type="entry name" value="Glyco_trans_1"/>
</dbReference>
<gene>
    <name evidence="3" type="ORF">CWC22_017235</name>
</gene>
<dbReference type="Gene3D" id="3.40.50.2000">
    <property type="entry name" value="Glycogen Phosphorylase B"/>
    <property type="match status" value="2"/>
</dbReference>
<name>A0A5S3V5N2_9GAMM</name>
<dbReference type="InterPro" id="IPR028098">
    <property type="entry name" value="Glyco_trans_4-like_N"/>
</dbReference>
<dbReference type="RefSeq" id="WP_138536060.1">
    <property type="nucleotide sequence ID" value="NZ_CP045429.1"/>
</dbReference>
<proteinExistence type="predicted"/>
<dbReference type="Pfam" id="PF00534">
    <property type="entry name" value="Glycos_transf_1"/>
    <property type="match status" value="1"/>
</dbReference>
<evidence type="ECO:0000313" key="3">
    <source>
        <dbReference type="EMBL" id="QPB84629.1"/>
    </source>
</evidence>
<feature type="domain" description="Glycosyl transferase family 1" evidence="1">
    <location>
        <begin position="179"/>
        <end position="346"/>
    </location>
</feature>
<sequence>MNVLHMRSEYLDNGPGTQPLKIALQFRERGYESYFAGAKGYMDDIIKENGFEFIEVPSLARLERGIGSFFKSVSHIKSIIKDNNINVVHTHNGACSFIAYFASLLAGRKVTIVRSVRGIELRPSHQYRNWIYKIYPAKLLAVCEFARKELIRVGADPKKISVTFNGADLNIFDKNSLSKEKVRAEYNIKPSDFLIGHVGAFSGWKGQDVLVRVLAKLLEKDSKYKLMLVGHGADFERVQALADELNVAEHVVFVGRVMKSETYHMAFDLYTQPSVKGELFPNAIVEAMALGKTWIGSDISGLKELTNDGKAGKVFEPNDIDSLVSEIEYLSNNPSMMRERESNAYNFVLEQLTSEKVCDRIEKAYREDG</sequence>